<dbReference type="InterPro" id="IPR036291">
    <property type="entry name" value="NAD(P)-bd_dom_sf"/>
</dbReference>
<dbReference type="InterPro" id="IPR002347">
    <property type="entry name" value="SDR_fam"/>
</dbReference>
<dbReference type="Gramene" id="GBG75722">
    <property type="protein sequence ID" value="GBG75722"/>
    <property type="gene ID" value="CBR_g20345"/>
</dbReference>
<comment type="caution">
    <text evidence="2">The sequence shown here is derived from an EMBL/GenBank/DDBJ whole genome shotgun (WGS) entry which is preliminary data.</text>
</comment>
<keyword evidence="3" id="KW-1185">Reference proteome</keyword>
<dbReference type="Pfam" id="PF00106">
    <property type="entry name" value="adh_short"/>
    <property type="match status" value="1"/>
</dbReference>
<dbReference type="OMA" id="PLVPWAR"/>
<dbReference type="SUPFAM" id="SSF51735">
    <property type="entry name" value="NAD(P)-binding Rossmann-fold domains"/>
    <property type="match status" value="1"/>
</dbReference>
<organism evidence="2 3">
    <name type="scientific">Chara braunii</name>
    <name type="common">Braun's stonewort</name>
    <dbReference type="NCBI Taxonomy" id="69332"/>
    <lineage>
        <taxon>Eukaryota</taxon>
        <taxon>Viridiplantae</taxon>
        <taxon>Streptophyta</taxon>
        <taxon>Charophyceae</taxon>
        <taxon>Charales</taxon>
        <taxon>Characeae</taxon>
        <taxon>Chara</taxon>
    </lineage>
</organism>
<dbReference type="STRING" id="69332.A0A388L0F4"/>
<accession>A0A388L0F4</accession>
<evidence type="ECO:0000313" key="2">
    <source>
        <dbReference type="EMBL" id="GBG75722.1"/>
    </source>
</evidence>
<dbReference type="AlphaFoldDB" id="A0A388L0F4"/>
<dbReference type="OrthoDB" id="191139at2759"/>
<reference evidence="2 3" key="1">
    <citation type="journal article" date="2018" name="Cell">
        <title>The Chara Genome: Secondary Complexity and Implications for Plant Terrestrialization.</title>
        <authorList>
            <person name="Nishiyama T."/>
            <person name="Sakayama H."/>
            <person name="Vries J.D."/>
            <person name="Buschmann H."/>
            <person name="Saint-Marcoux D."/>
            <person name="Ullrich K.K."/>
            <person name="Haas F.B."/>
            <person name="Vanderstraeten L."/>
            <person name="Becker D."/>
            <person name="Lang D."/>
            <person name="Vosolsobe S."/>
            <person name="Rombauts S."/>
            <person name="Wilhelmsson P.K.I."/>
            <person name="Janitza P."/>
            <person name="Kern R."/>
            <person name="Heyl A."/>
            <person name="Rumpler F."/>
            <person name="Villalobos L.I.A.C."/>
            <person name="Clay J.M."/>
            <person name="Skokan R."/>
            <person name="Toyoda A."/>
            <person name="Suzuki Y."/>
            <person name="Kagoshima H."/>
            <person name="Schijlen E."/>
            <person name="Tajeshwar N."/>
            <person name="Catarino B."/>
            <person name="Hetherington A.J."/>
            <person name="Saltykova A."/>
            <person name="Bonnot C."/>
            <person name="Breuninger H."/>
            <person name="Symeonidi A."/>
            <person name="Radhakrishnan G.V."/>
            <person name="Van Nieuwerburgh F."/>
            <person name="Deforce D."/>
            <person name="Chang C."/>
            <person name="Karol K.G."/>
            <person name="Hedrich R."/>
            <person name="Ulvskov P."/>
            <person name="Glockner G."/>
            <person name="Delwiche C.F."/>
            <person name="Petrasek J."/>
            <person name="Van de Peer Y."/>
            <person name="Friml J."/>
            <person name="Beilby M."/>
            <person name="Dolan L."/>
            <person name="Kohara Y."/>
            <person name="Sugano S."/>
            <person name="Fujiyama A."/>
            <person name="Delaux P.-M."/>
            <person name="Quint M."/>
            <person name="TheiBen G."/>
            <person name="Hagemann M."/>
            <person name="Harholt J."/>
            <person name="Dunand C."/>
            <person name="Zachgo S."/>
            <person name="Langdale J."/>
            <person name="Maumus F."/>
            <person name="Straeten D.V.D."/>
            <person name="Gould S.B."/>
            <person name="Rensing S.A."/>
        </authorList>
    </citation>
    <scope>NUCLEOTIDE SEQUENCE [LARGE SCALE GENOMIC DNA]</scope>
    <source>
        <strain evidence="2 3">S276</strain>
    </source>
</reference>
<evidence type="ECO:0000313" key="3">
    <source>
        <dbReference type="Proteomes" id="UP000265515"/>
    </source>
</evidence>
<feature type="non-terminal residue" evidence="2">
    <location>
        <position position="1"/>
    </location>
</feature>
<dbReference type="GO" id="GO:0016491">
    <property type="term" value="F:oxidoreductase activity"/>
    <property type="evidence" value="ECO:0007669"/>
    <property type="project" value="UniProtKB-KW"/>
</dbReference>
<sequence>VVVVTGSNAGIGLETAKGLAVAGAKVVMACRSAERGAKGMEEVKAAAKKAGRECDVEVMTVDLASLDSVRRFADSFKAKFDKLDCLICNAGIMAVPYATTGDGFESQFQVNHLSHYLLCRLLVPCLEKSDRDPQIIHVSSRASELPLSWSEIKKGELPSIAKRSAAEYNGWRAYCQSKLIQVMLTKEMDRRIGSKVRVNALHPGTVGTDLIANVKMPSCVRPVLSGGVQLAMKVGLVLTPTKGAATSLFLATNSRDVTGSGGYFKNCKRAKPNQLAEDEALCREVWEESAKLVGLEP</sequence>
<dbReference type="Gene3D" id="3.40.50.720">
    <property type="entry name" value="NAD(P)-binding Rossmann-like Domain"/>
    <property type="match status" value="1"/>
</dbReference>
<gene>
    <name evidence="2" type="ORF">CBR_g20345</name>
</gene>
<protein>
    <submittedName>
        <fullName evidence="2">Uncharacterized protein</fullName>
    </submittedName>
</protein>
<dbReference type="PRINTS" id="PR00081">
    <property type="entry name" value="GDHRDH"/>
</dbReference>
<keyword evidence="1" id="KW-0560">Oxidoreductase</keyword>
<name>A0A388L0F4_CHABU</name>
<dbReference type="PANTHER" id="PTHR43157">
    <property type="entry name" value="PHOSPHATIDYLINOSITOL-GLYCAN BIOSYNTHESIS CLASS F PROTEIN-RELATED"/>
    <property type="match status" value="1"/>
</dbReference>
<dbReference type="CDD" id="cd05327">
    <property type="entry name" value="retinol-DH_like_SDR_c_like"/>
    <property type="match status" value="1"/>
</dbReference>
<evidence type="ECO:0000256" key="1">
    <source>
        <dbReference type="ARBA" id="ARBA00023002"/>
    </source>
</evidence>
<dbReference type="Proteomes" id="UP000265515">
    <property type="component" value="Unassembled WGS sequence"/>
</dbReference>
<dbReference type="EMBL" id="BFEA01000229">
    <property type="protein sequence ID" value="GBG75722.1"/>
    <property type="molecule type" value="Genomic_DNA"/>
</dbReference>
<proteinExistence type="predicted"/>
<dbReference type="PANTHER" id="PTHR43157:SF31">
    <property type="entry name" value="PHOSPHATIDYLINOSITOL-GLYCAN BIOSYNTHESIS CLASS F PROTEIN"/>
    <property type="match status" value="1"/>
</dbReference>